<evidence type="ECO:0000256" key="13">
    <source>
        <dbReference type="HAMAP-Rule" id="MF_00204"/>
    </source>
</evidence>
<evidence type="ECO:0000256" key="6">
    <source>
        <dbReference type="ARBA" id="ARBA00022769"/>
    </source>
</evidence>
<evidence type="ECO:0000256" key="11">
    <source>
        <dbReference type="ARBA" id="ARBA00026033"/>
    </source>
</evidence>
<evidence type="ECO:0000259" key="15">
    <source>
        <dbReference type="PROSITE" id="PS50151"/>
    </source>
</evidence>
<dbReference type="GO" id="GO:0016887">
    <property type="term" value="F:ATP hydrolysis activity"/>
    <property type="evidence" value="ECO:0007669"/>
    <property type="project" value="InterPro"/>
</dbReference>
<feature type="short sequence motif" description="Beta-hairpin" evidence="13">
    <location>
        <begin position="91"/>
        <end position="114"/>
    </location>
</feature>
<keyword evidence="9 13" id="KW-0234">DNA repair</keyword>
<dbReference type="Gene3D" id="3.40.50.300">
    <property type="entry name" value="P-loop containing nucleotide triphosphate hydrolases"/>
    <property type="match status" value="3"/>
</dbReference>
<dbReference type="GO" id="GO:0006289">
    <property type="term" value="P:nucleotide-excision repair"/>
    <property type="evidence" value="ECO:0007669"/>
    <property type="project" value="UniProtKB-UniRule"/>
</dbReference>
<proteinExistence type="inferred from homology"/>
<protein>
    <recommendedName>
        <fullName evidence="12 13">UvrABC system protein B</fullName>
        <shortName evidence="13">Protein UvrB</shortName>
    </recommendedName>
    <alternativeName>
        <fullName evidence="13">Excinuclease ABC subunit B</fullName>
    </alternativeName>
</protein>
<dbReference type="PANTHER" id="PTHR24029:SF0">
    <property type="entry name" value="UVRABC SYSTEM PROTEIN B"/>
    <property type="match status" value="1"/>
</dbReference>
<dbReference type="CDD" id="cd17916">
    <property type="entry name" value="DEXHc_UvrB"/>
    <property type="match status" value="1"/>
</dbReference>
<dbReference type="GO" id="GO:0009381">
    <property type="term" value="F:excinuclease ABC activity"/>
    <property type="evidence" value="ECO:0007669"/>
    <property type="project" value="UniProtKB-UniRule"/>
</dbReference>
<evidence type="ECO:0000259" key="17">
    <source>
        <dbReference type="PROSITE" id="PS51194"/>
    </source>
</evidence>
<evidence type="ECO:0000256" key="1">
    <source>
        <dbReference type="ARBA" id="ARBA00004496"/>
    </source>
</evidence>
<dbReference type="Gene3D" id="4.10.860.10">
    <property type="entry name" value="UVR domain"/>
    <property type="match status" value="1"/>
</dbReference>
<comment type="domain">
    <text evidence="13">The beta-hairpin motif is involved in DNA binding.</text>
</comment>
<gene>
    <name evidence="13 18" type="primary">uvrB</name>
    <name evidence="18" type="ORF">ENL70_05150</name>
</gene>
<sequence length="684" mass="79734">MSTFKLFEPFKPAGDQIKAIEQLTEGIEKGFKYQTLLGATGTGKTFTIANVINRVKKPTLVMAPNKTLAAQLCSELRTFFPENAVEYFISYYDYYQPEAYIPQRDLYIEKDASVNDEIDRYRHSATRSLLERDDVIVVASVSCIYSLGMPEEYKTNSFVIKRGDKLSRDDFIDKLIYMLYERNDYEFKRNNFRVNVNVVDFIPSFDEYAYRVRFDEDSIQSITKLHPVTLEPVERIESLWIFPASHFILREEKLKRAINSIRVELEERIKYFENLGKTVEAKRIEQRTLYDIEMLETIGYCKGIENYSRHFTFRKPGEPPITLLDYFPKDFLIILDESHLSVPQIRGMFRGDEARKKNLVDFGFRLPSAYDNRPLKFEEFIEKANQIIFMSATPALFEKENSSQIVEQIIRPTGILDPIIEVRSLESQVDDSINETRENAKRGFRTLITTLTKRLAEDLANYLIQEGIKAYYLHSEQDAIERLNVLHNLRLGKYDVVVGINLLREGLDLPEVTRILILDADKEGFLRSSTSLIQIIGRAARNVDSKVILYSSKITESMKEAIDETNRRRKIQMEYNLKNNITPKSILKPVSDIVDRNLDENSIEEELRSIIKLNKNDLELTEKEIRTKMIEYAKEWKFEEASKYRDLLKLLKNFFEDKEVGFVTGLEGKIARKRAKGKRTRSKG</sequence>
<keyword evidence="6 13" id="KW-0228">DNA excision</keyword>
<organism evidence="18">
    <name type="scientific">Thermodesulfobium narugense</name>
    <dbReference type="NCBI Taxonomy" id="184064"/>
    <lineage>
        <taxon>Bacteria</taxon>
        <taxon>Pseudomonadati</taxon>
        <taxon>Thermodesulfobiota</taxon>
        <taxon>Thermodesulfobiia</taxon>
        <taxon>Thermodesulfobiales</taxon>
        <taxon>Thermodesulfobiaceae</taxon>
        <taxon>Thermodesulfobium</taxon>
    </lineage>
</organism>
<dbReference type="InterPro" id="IPR001650">
    <property type="entry name" value="Helicase_C-like"/>
</dbReference>
<dbReference type="PROSITE" id="PS50151">
    <property type="entry name" value="UVR"/>
    <property type="match status" value="1"/>
</dbReference>
<evidence type="ECO:0000313" key="18">
    <source>
        <dbReference type="EMBL" id="HHI65916.1"/>
    </source>
</evidence>
<feature type="domain" description="UVR" evidence="15">
    <location>
        <begin position="619"/>
        <end position="654"/>
    </location>
</feature>
<dbReference type="AlphaFoldDB" id="A0A7C5KBN9"/>
<dbReference type="EMBL" id="DRUY01000175">
    <property type="protein sequence ID" value="HHI65916.1"/>
    <property type="molecule type" value="Genomic_DNA"/>
</dbReference>
<keyword evidence="8 13" id="KW-0267">Excision nuclease</keyword>
<dbReference type="GO" id="GO:0003677">
    <property type="term" value="F:DNA binding"/>
    <property type="evidence" value="ECO:0007669"/>
    <property type="project" value="UniProtKB-UniRule"/>
</dbReference>
<dbReference type="InterPro" id="IPR024759">
    <property type="entry name" value="UvrB_YAD/RRR_dom"/>
</dbReference>
<evidence type="ECO:0000256" key="8">
    <source>
        <dbReference type="ARBA" id="ARBA00022881"/>
    </source>
</evidence>
<dbReference type="Pfam" id="PF00271">
    <property type="entry name" value="Helicase_C"/>
    <property type="match status" value="1"/>
</dbReference>
<dbReference type="SMART" id="SM00487">
    <property type="entry name" value="DEXDc"/>
    <property type="match status" value="1"/>
</dbReference>
<evidence type="ECO:0000256" key="3">
    <source>
        <dbReference type="ARBA" id="ARBA00022490"/>
    </source>
</evidence>
<dbReference type="HAMAP" id="MF_00204">
    <property type="entry name" value="UvrB"/>
    <property type="match status" value="1"/>
</dbReference>
<keyword evidence="3 13" id="KW-0963">Cytoplasm</keyword>
<dbReference type="Pfam" id="PF12344">
    <property type="entry name" value="UvrB"/>
    <property type="match status" value="1"/>
</dbReference>
<dbReference type="InterPro" id="IPR001943">
    <property type="entry name" value="UVR_dom"/>
</dbReference>
<dbReference type="SUPFAM" id="SSF52540">
    <property type="entry name" value="P-loop containing nucleoside triphosphate hydrolases"/>
    <property type="match status" value="2"/>
</dbReference>
<dbReference type="PANTHER" id="PTHR24029">
    <property type="entry name" value="UVRABC SYSTEM PROTEIN B"/>
    <property type="match status" value="1"/>
</dbReference>
<dbReference type="Pfam" id="PF04851">
    <property type="entry name" value="ResIII"/>
    <property type="match status" value="1"/>
</dbReference>
<keyword evidence="10 13" id="KW-0742">SOS response</keyword>
<dbReference type="InterPro" id="IPR027417">
    <property type="entry name" value="P-loop_NTPase"/>
</dbReference>
<dbReference type="InterPro" id="IPR004807">
    <property type="entry name" value="UvrB"/>
</dbReference>
<feature type="domain" description="Helicase C-terminal" evidence="17">
    <location>
        <begin position="428"/>
        <end position="590"/>
    </location>
</feature>
<keyword evidence="7 13" id="KW-0067">ATP-binding</keyword>
<dbReference type="NCBIfam" id="TIGR00631">
    <property type="entry name" value="uvrb"/>
    <property type="match status" value="1"/>
</dbReference>
<evidence type="ECO:0000256" key="10">
    <source>
        <dbReference type="ARBA" id="ARBA00023236"/>
    </source>
</evidence>
<dbReference type="InterPro" id="IPR041471">
    <property type="entry name" value="UvrB_inter"/>
</dbReference>
<evidence type="ECO:0000256" key="12">
    <source>
        <dbReference type="ARBA" id="ARBA00029504"/>
    </source>
</evidence>
<evidence type="ECO:0000256" key="14">
    <source>
        <dbReference type="RuleBase" id="RU003587"/>
    </source>
</evidence>
<keyword evidence="5 13" id="KW-0227">DNA damage</keyword>
<comment type="caution">
    <text evidence="18">The sequence shown here is derived from an EMBL/GenBank/DDBJ whole genome shotgun (WGS) entry which is preliminary data.</text>
</comment>
<evidence type="ECO:0000256" key="4">
    <source>
        <dbReference type="ARBA" id="ARBA00022741"/>
    </source>
</evidence>
<dbReference type="InterPro" id="IPR036876">
    <property type="entry name" value="UVR_dom_sf"/>
</dbReference>
<comment type="function">
    <text evidence="13">The UvrABC repair system catalyzes the recognition and processing of DNA lesions. A damage recognition complex composed of 2 UvrA and 2 UvrB subunits scans DNA for abnormalities. Upon binding of the UvrA(2)B(2) complex to a putative damaged site, the DNA wraps around one UvrB monomer. DNA wrap is dependent on ATP binding by UvrB and probably causes local melting of the DNA helix, facilitating insertion of UvrB beta-hairpin between the DNA strands. Then UvrB probes one DNA strand for the presence of a lesion. If a lesion is found the UvrA subunits dissociate and the UvrB-DNA preincision complex is formed. This complex is subsequently bound by UvrC and the second UvrB is released. If no lesion is found, the DNA wraps around the other UvrB subunit that will check the other stand for damage.</text>
</comment>
<dbReference type="GO" id="GO:0009380">
    <property type="term" value="C:excinuclease repair complex"/>
    <property type="evidence" value="ECO:0007669"/>
    <property type="project" value="InterPro"/>
</dbReference>
<comment type="subcellular location">
    <subcellularLocation>
        <location evidence="1 13 14">Cytoplasm</location>
    </subcellularLocation>
</comment>
<feature type="binding site" evidence="13">
    <location>
        <begin position="38"/>
        <end position="45"/>
    </location>
    <ligand>
        <name>ATP</name>
        <dbReference type="ChEBI" id="CHEBI:30616"/>
    </ligand>
</feature>
<dbReference type="InterPro" id="IPR014001">
    <property type="entry name" value="Helicase_ATP-bd"/>
</dbReference>
<dbReference type="Pfam" id="PF02151">
    <property type="entry name" value="UVR"/>
    <property type="match status" value="1"/>
</dbReference>
<dbReference type="PROSITE" id="PS51192">
    <property type="entry name" value="HELICASE_ATP_BIND_1"/>
    <property type="match status" value="1"/>
</dbReference>
<evidence type="ECO:0000256" key="2">
    <source>
        <dbReference type="ARBA" id="ARBA00008533"/>
    </source>
</evidence>
<comment type="subunit">
    <text evidence="11 13 14">Forms a heterotetramer with UvrA during the search for lesions. Interacts with UvrC in an incision complex.</text>
</comment>
<dbReference type="GO" id="GO:0005737">
    <property type="term" value="C:cytoplasm"/>
    <property type="evidence" value="ECO:0007669"/>
    <property type="project" value="UniProtKB-SubCell"/>
</dbReference>
<reference evidence="18" key="1">
    <citation type="journal article" date="2020" name="mSystems">
        <title>Genome- and Community-Level Interaction Insights into Carbon Utilization and Element Cycling Functions of Hydrothermarchaeota in Hydrothermal Sediment.</title>
        <authorList>
            <person name="Zhou Z."/>
            <person name="Liu Y."/>
            <person name="Xu W."/>
            <person name="Pan J."/>
            <person name="Luo Z.H."/>
            <person name="Li M."/>
        </authorList>
    </citation>
    <scope>NUCLEOTIDE SEQUENCE [LARGE SCALE GENOMIC DNA]</scope>
    <source>
        <strain evidence="18">SpSt-1019</strain>
    </source>
</reference>
<feature type="domain" description="Helicase ATP-binding" evidence="16">
    <location>
        <begin position="25"/>
        <end position="149"/>
    </location>
</feature>
<dbReference type="PROSITE" id="PS51194">
    <property type="entry name" value="HELICASE_CTER"/>
    <property type="match status" value="1"/>
</dbReference>
<accession>A0A7C5KBN9</accession>
<dbReference type="GO" id="GO:0005524">
    <property type="term" value="F:ATP binding"/>
    <property type="evidence" value="ECO:0007669"/>
    <property type="project" value="UniProtKB-UniRule"/>
</dbReference>
<evidence type="ECO:0000259" key="16">
    <source>
        <dbReference type="PROSITE" id="PS51192"/>
    </source>
</evidence>
<keyword evidence="4 13" id="KW-0547">Nucleotide-binding</keyword>
<evidence type="ECO:0000256" key="5">
    <source>
        <dbReference type="ARBA" id="ARBA00022763"/>
    </source>
</evidence>
<comment type="similarity">
    <text evidence="2 13 14">Belongs to the UvrB family.</text>
</comment>
<evidence type="ECO:0000256" key="7">
    <source>
        <dbReference type="ARBA" id="ARBA00022840"/>
    </source>
</evidence>
<dbReference type="NCBIfam" id="NF003673">
    <property type="entry name" value="PRK05298.1"/>
    <property type="match status" value="1"/>
</dbReference>
<dbReference type="InterPro" id="IPR006935">
    <property type="entry name" value="Helicase/UvrB_N"/>
</dbReference>
<dbReference type="Pfam" id="PF17757">
    <property type="entry name" value="UvrB_inter"/>
    <property type="match status" value="1"/>
</dbReference>
<evidence type="ECO:0000256" key="9">
    <source>
        <dbReference type="ARBA" id="ARBA00023204"/>
    </source>
</evidence>
<dbReference type="SMART" id="SM00490">
    <property type="entry name" value="HELICc"/>
    <property type="match status" value="1"/>
</dbReference>
<dbReference type="GO" id="GO:0009432">
    <property type="term" value="P:SOS response"/>
    <property type="evidence" value="ECO:0007669"/>
    <property type="project" value="UniProtKB-UniRule"/>
</dbReference>
<name>A0A7C5KBN9_9BACT</name>
<dbReference type="SUPFAM" id="SSF46600">
    <property type="entry name" value="C-terminal UvrC-binding domain of UvrB"/>
    <property type="match status" value="1"/>
</dbReference>